<comment type="caution">
    <text evidence="2">The sequence shown here is derived from an EMBL/GenBank/DDBJ whole genome shotgun (WGS) entry which is preliminary data.</text>
</comment>
<name>A0AAD7S7P4_9TELE</name>
<organism evidence="2 3">
    <name type="scientific">Aldrovandia affinis</name>
    <dbReference type="NCBI Taxonomy" id="143900"/>
    <lineage>
        <taxon>Eukaryota</taxon>
        <taxon>Metazoa</taxon>
        <taxon>Chordata</taxon>
        <taxon>Craniata</taxon>
        <taxon>Vertebrata</taxon>
        <taxon>Euteleostomi</taxon>
        <taxon>Actinopterygii</taxon>
        <taxon>Neopterygii</taxon>
        <taxon>Teleostei</taxon>
        <taxon>Notacanthiformes</taxon>
        <taxon>Halosauridae</taxon>
        <taxon>Aldrovandia</taxon>
    </lineage>
</organism>
<protein>
    <recommendedName>
        <fullName evidence="4">Secreted protein</fullName>
    </recommendedName>
</protein>
<evidence type="ECO:0000256" key="1">
    <source>
        <dbReference type="SAM" id="SignalP"/>
    </source>
</evidence>
<keyword evidence="3" id="KW-1185">Reference proteome</keyword>
<reference evidence="2" key="1">
    <citation type="journal article" date="2023" name="Science">
        <title>Genome structures resolve the early diversification of teleost fishes.</title>
        <authorList>
            <person name="Parey E."/>
            <person name="Louis A."/>
            <person name="Montfort J."/>
            <person name="Bouchez O."/>
            <person name="Roques C."/>
            <person name="Iampietro C."/>
            <person name="Lluch J."/>
            <person name="Castinel A."/>
            <person name="Donnadieu C."/>
            <person name="Desvignes T."/>
            <person name="Floi Bucao C."/>
            <person name="Jouanno E."/>
            <person name="Wen M."/>
            <person name="Mejri S."/>
            <person name="Dirks R."/>
            <person name="Jansen H."/>
            <person name="Henkel C."/>
            <person name="Chen W.J."/>
            <person name="Zahm M."/>
            <person name="Cabau C."/>
            <person name="Klopp C."/>
            <person name="Thompson A.W."/>
            <person name="Robinson-Rechavi M."/>
            <person name="Braasch I."/>
            <person name="Lecointre G."/>
            <person name="Bobe J."/>
            <person name="Postlethwait J.H."/>
            <person name="Berthelot C."/>
            <person name="Roest Crollius H."/>
            <person name="Guiguen Y."/>
        </authorList>
    </citation>
    <scope>NUCLEOTIDE SEQUENCE</scope>
    <source>
        <strain evidence="2">NC1722</strain>
    </source>
</reference>
<dbReference type="AlphaFoldDB" id="A0AAD7S7P4"/>
<evidence type="ECO:0000313" key="3">
    <source>
        <dbReference type="Proteomes" id="UP001221898"/>
    </source>
</evidence>
<evidence type="ECO:0000313" key="2">
    <source>
        <dbReference type="EMBL" id="KAJ8397222.1"/>
    </source>
</evidence>
<dbReference type="Proteomes" id="UP001221898">
    <property type="component" value="Unassembled WGS sequence"/>
</dbReference>
<sequence length="116" mass="13106">MCMYTCVCVLCFCVCICMFLCVSVCSCACLCLCVCVVQCPGGVEDREMRVRGWSRRKMPPSLNCRASWGTWRMGTRESCMTPWTACCLTWPTLVCDGRMRVPPSTWNTRSSWPASD</sequence>
<gene>
    <name evidence="2" type="ORF">AAFF_G00440560</name>
</gene>
<dbReference type="EMBL" id="JAINUG010000099">
    <property type="protein sequence ID" value="KAJ8397222.1"/>
    <property type="molecule type" value="Genomic_DNA"/>
</dbReference>
<feature type="signal peptide" evidence="1">
    <location>
        <begin position="1"/>
        <end position="27"/>
    </location>
</feature>
<proteinExistence type="predicted"/>
<keyword evidence="1" id="KW-0732">Signal</keyword>
<accession>A0AAD7S7P4</accession>
<feature type="chain" id="PRO_5042035201" description="Secreted protein" evidence="1">
    <location>
        <begin position="28"/>
        <end position="116"/>
    </location>
</feature>
<evidence type="ECO:0008006" key="4">
    <source>
        <dbReference type="Google" id="ProtNLM"/>
    </source>
</evidence>